<evidence type="ECO:0000256" key="1">
    <source>
        <dbReference type="ARBA" id="ARBA00001478"/>
    </source>
</evidence>
<feature type="domain" description="Glycosyl transferase family 1" evidence="13">
    <location>
        <begin position="575"/>
        <end position="701"/>
    </location>
</feature>
<comment type="subcellular location">
    <subcellularLocation>
        <location evidence="11">Plastid</location>
        <location evidence="11">Chloroplast</location>
    </subcellularLocation>
    <subcellularLocation>
        <location evidence="11">Plastid</location>
        <location evidence="11">Amyloplast</location>
    </subcellularLocation>
</comment>
<dbReference type="FunFam" id="3.40.50.2000:FF:000025">
    <property type="entry name" value="Starch synthase, chloroplastic/amyloplastic"/>
    <property type="match status" value="1"/>
</dbReference>
<evidence type="ECO:0000256" key="8">
    <source>
        <dbReference type="ARBA" id="ARBA00022922"/>
    </source>
</evidence>
<keyword evidence="4 11" id="KW-0150">Chloroplast</keyword>
<dbReference type="InterPro" id="IPR001296">
    <property type="entry name" value="Glyco_trans_1"/>
</dbReference>
<evidence type="ECO:0000256" key="2">
    <source>
        <dbReference type="ARBA" id="ARBA00004727"/>
    </source>
</evidence>
<keyword evidence="5" id="KW-0934">Plastid</keyword>
<proteinExistence type="inferred from homology"/>
<evidence type="ECO:0000256" key="12">
    <source>
        <dbReference type="SAM" id="MobiDB-lite"/>
    </source>
</evidence>
<evidence type="ECO:0000256" key="7">
    <source>
        <dbReference type="ARBA" id="ARBA00022679"/>
    </source>
</evidence>
<dbReference type="EC" id="2.4.1.-" evidence="11"/>
<keyword evidence="7" id="KW-0808">Transferase</keyword>
<feature type="domain" description="Starch synthase catalytic" evidence="14">
    <location>
        <begin position="274"/>
        <end position="516"/>
    </location>
</feature>
<evidence type="ECO:0000256" key="6">
    <source>
        <dbReference type="ARBA" id="ARBA00022676"/>
    </source>
</evidence>
<evidence type="ECO:0000256" key="10">
    <source>
        <dbReference type="ARBA" id="ARBA00023234"/>
    </source>
</evidence>
<comment type="catalytic activity">
    <reaction evidence="1">
        <text>[(1-&gt;4)-alpha-D-glucosyl](n) + ADP-alpha-D-glucose = [(1-&gt;4)-alpha-D-glucosyl](n+1) + ADP + H(+)</text>
        <dbReference type="Rhea" id="RHEA:18189"/>
        <dbReference type="Rhea" id="RHEA-COMP:9584"/>
        <dbReference type="Rhea" id="RHEA-COMP:9587"/>
        <dbReference type="ChEBI" id="CHEBI:15378"/>
        <dbReference type="ChEBI" id="CHEBI:15444"/>
        <dbReference type="ChEBI" id="CHEBI:57498"/>
        <dbReference type="ChEBI" id="CHEBI:456216"/>
        <dbReference type="EC" id="2.4.1.21"/>
    </reaction>
</comment>
<dbReference type="PANTHER" id="PTHR45825">
    <property type="entry name" value="GRANULE-BOUND STARCH SYNTHASE 1, CHLOROPLASTIC/AMYLOPLASTIC"/>
    <property type="match status" value="1"/>
</dbReference>
<feature type="compositionally biased region" description="Polar residues" evidence="12">
    <location>
        <begin position="146"/>
        <end position="170"/>
    </location>
</feature>
<comment type="pathway">
    <text evidence="2 11">Glycan biosynthesis; starch biosynthesis.</text>
</comment>
<comment type="caution">
    <text evidence="15">The sequence shown here is derived from an EMBL/GenBank/DDBJ whole genome shotgun (WGS) entry which is preliminary data.</text>
</comment>
<reference evidence="15" key="1">
    <citation type="submission" date="2021-03" db="EMBL/GenBank/DDBJ databases">
        <authorList>
            <person name="Li Z."/>
            <person name="Yang C."/>
        </authorList>
    </citation>
    <scope>NUCLEOTIDE SEQUENCE</scope>
    <source>
        <strain evidence="15">Dzin_1.0</strain>
        <tissue evidence="15">Leaf</tissue>
    </source>
</reference>
<dbReference type="CDD" id="cd03791">
    <property type="entry name" value="GT5_Glycogen_synthase_DULL1-like"/>
    <property type="match status" value="1"/>
</dbReference>
<accession>A0A9D5HSS6</accession>
<dbReference type="FunFam" id="3.40.50.2000:FF:000048">
    <property type="entry name" value="Starch synthase, chloroplastic/amyloplastic"/>
    <property type="match status" value="1"/>
</dbReference>
<dbReference type="Pfam" id="PF00534">
    <property type="entry name" value="Glycos_transf_1"/>
    <property type="match status" value="1"/>
</dbReference>
<evidence type="ECO:0000259" key="13">
    <source>
        <dbReference type="Pfam" id="PF00534"/>
    </source>
</evidence>
<dbReference type="InterPro" id="IPR011835">
    <property type="entry name" value="GS/SS"/>
</dbReference>
<keyword evidence="10 11" id="KW-0035">Amyloplast</keyword>
<name>A0A9D5HSS6_9LILI</name>
<dbReference type="NCBIfam" id="TIGR02095">
    <property type="entry name" value="glgA"/>
    <property type="match status" value="1"/>
</dbReference>
<dbReference type="EMBL" id="JAGGNH010000001">
    <property type="protein sequence ID" value="KAJ0987424.1"/>
    <property type="molecule type" value="Genomic_DNA"/>
</dbReference>
<protein>
    <recommendedName>
        <fullName evidence="11">Starch synthase, chloroplastic/amyloplastic</fullName>
        <ecNumber evidence="11">2.4.1.-</ecNumber>
    </recommendedName>
</protein>
<dbReference type="GO" id="GO:0009507">
    <property type="term" value="C:chloroplast"/>
    <property type="evidence" value="ECO:0007669"/>
    <property type="project" value="UniProtKB-SubCell"/>
</dbReference>
<keyword evidence="6 11" id="KW-0328">Glycosyltransferase</keyword>
<dbReference type="SUPFAM" id="SSF53756">
    <property type="entry name" value="UDP-Glycosyltransferase/glycogen phosphorylase"/>
    <property type="match status" value="1"/>
</dbReference>
<dbReference type="GO" id="GO:0009011">
    <property type="term" value="F:alpha-1,4-glucan glucosyltransferase (ADP-glucose donor) activity"/>
    <property type="evidence" value="ECO:0007669"/>
    <property type="project" value="UniProtKB-EC"/>
</dbReference>
<evidence type="ECO:0000256" key="3">
    <source>
        <dbReference type="ARBA" id="ARBA00010281"/>
    </source>
</evidence>
<keyword evidence="16" id="KW-1185">Reference proteome</keyword>
<organism evidence="15 16">
    <name type="scientific">Dioscorea zingiberensis</name>
    <dbReference type="NCBI Taxonomy" id="325984"/>
    <lineage>
        <taxon>Eukaryota</taxon>
        <taxon>Viridiplantae</taxon>
        <taxon>Streptophyta</taxon>
        <taxon>Embryophyta</taxon>
        <taxon>Tracheophyta</taxon>
        <taxon>Spermatophyta</taxon>
        <taxon>Magnoliopsida</taxon>
        <taxon>Liliopsida</taxon>
        <taxon>Dioscoreales</taxon>
        <taxon>Dioscoreaceae</taxon>
        <taxon>Dioscorea</taxon>
    </lineage>
</organism>
<keyword evidence="9" id="KW-0809">Transit peptide</keyword>
<evidence type="ECO:0000256" key="9">
    <source>
        <dbReference type="ARBA" id="ARBA00022946"/>
    </source>
</evidence>
<evidence type="ECO:0000256" key="11">
    <source>
        <dbReference type="RuleBase" id="RU361232"/>
    </source>
</evidence>
<sequence>MASAAYLNSLMCHGRTSSGKRLSFDPSCLRRNGGLYGSVCRMRIERGLGHGVLIGGKERRGLGVSGKDGGFEVEEDGDGDEEDVTDEALRATIRKSKKVLAKQKDLLEKIVKSRKLVSSIESNFLNTQLEADSYDENGHSYLKVGQTSTSETLNQENKSEVSSENYTRSGITGPASVSDGDLVQEGREVGTRSQPEISFAHALGLVREVDGLKTAPSKVTPPSLSKTYEPTKFRDEALEDLGEVNVGDVDEKHEMTPEEGNKESLPLAGLNVMNVIVVAAECAPWSKTGGLGDVAGALPKALARRGHRVMVVVPRYGEYTEPKALGIMKRYKVAGQDMEVTYFHAYIDGVDFVFLDGPIFRHRQNDIYGGNRQDILKRMVLLCKAAVEVPWHVPCGGVCYGDGNLVFIANDWHTALLPVYLKAYYRDHGLMKYTRCVLVIHNIAHQGRGPVEDFFCADLPGHYIDLFKHYDPVGGDHFNIFAAGLKAADRIVTVSHGYAWELKTSEGGWGLDGIINENDWKFQGIVNGIDTKDWNPEVDIHLKSDGYTNYSLATLKSGKAQCKAALQQELGLSVREDVPILAFIGRLDYQKGVDLIGEAMHWIVGNDVQVILLGTGRPDLEDMLKRFEREHNDKVRGWVGFSVKMAHRITAGADILMMPSRFEPCGLNQLYAMAYGTIPVVHAVGGLRDTVRQFDPYSETGFGWAFDRAESNRLINALGNCLNTYWNYKNSWEGLQRRGMMQDLSWDNNAQQYEEVLLAAKYQW</sequence>
<gene>
    <name evidence="15" type="ORF">J5N97_005780</name>
</gene>
<evidence type="ECO:0000259" key="14">
    <source>
        <dbReference type="Pfam" id="PF08323"/>
    </source>
</evidence>
<dbReference type="OrthoDB" id="512920at2759"/>
<evidence type="ECO:0000256" key="5">
    <source>
        <dbReference type="ARBA" id="ARBA00022640"/>
    </source>
</evidence>
<dbReference type="GO" id="GO:0009501">
    <property type="term" value="C:amyloplast"/>
    <property type="evidence" value="ECO:0007669"/>
    <property type="project" value="UniProtKB-SubCell"/>
</dbReference>
<evidence type="ECO:0000256" key="4">
    <source>
        <dbReference type="ARBA" id="ARBA00022528"/>
    </source>
</evidence>
<dbReference type="PANTHER" id="PTHR45825:SF2">
    <property type="entry name" value="STARCH SYNTHASE 2, CHLOROPLASTIC_AMYLOPLASTIC"/>
    <property type="match status" value="1"/>
</dbReference>
<dbReference type="GO" id="GO:0019252">
    <property type="term" value="P:starch biosynthetic process"/>
    <property type="evidence" value="ECO:0007669"/>
    <property type="project" value="UniProtKB-UniRule"/>
</dbReference>
<comment type="similarity">
    <text evidence="3 11">Belongs to the glycosyltransferase 1 family. Bacterial/plant glycogen synthase subfamily.</text>
</comment>
<evidence type="ECO:0000313" key="16">
    <source>
        <dbReference type="Proteomes" id="UP001085076"/>
    </source>
</evidence>
<dbReference type="Pfam" id="PF08323">
    <property type="entry name" value="Glyco_transf_5"/>
    <property type="match status" value="1"/>
</dbReference>
<dbReference type="GO" id="GO:0010021">
    <property type="term" value="P:amylopectin biosynthetic process"/>
    <property type="evidence" value="ECO:0007669"/>
    <property type="project" value="UniProtKB-ARBA"/>
</dbReference>
<dbReference type="Gene3D" id="3.40.50.2000">
    <property type="entry name" value="Glycogen Phosphorylase B"/>
    <property type="match status" value="2"/>
</dbReference>
<reference evidence="15" key="2">
    <citation type="journal article" date="2022" name="Hortic Res">
        <title>The genome of Dioscorea zingiberensis sheds light on the biosynthesis, origin and evolution of the medicinally important diosgenin saponins.</title>
        <authorList>
            <person name="Li Y."/>
            <person name="Tan C."/>
            <person name="Li Z."/>
            <person name="Guo J."/>
            <person name="Li S."/>
            <person name="Chen X."/>
            <person name="Wang C."/>
            <person name="Dai X."/>
            <person name="Yang H."/>
            <person name="Song W."/>
            <person name="Hou L."/>
            <person name="Xu J."/>
            <person name="Tong Z."/>
            <person name="Xu A."/>
            <person name="Yuan X."/>
            <person name="Wang W."/>
            <person name="Yang Q."/>
            <person name="Chen L."/>
            <person name="Sun Z."/>
            <person name="Wang K."/>
            <person name="Pan B."/>
            <person name="Chen J."/>
            <person name="Bao Y."/>
            <person name="Liu F."/>
            <person name="Qi X."/>
            <person name="Gang D.R."/>
            <person name="Wen J."/>
            <person name="Li J."/>
        </authorList>
    </citation>
    <scope>NUCLEOTIDE SEQUENCE</scope>
    <source>
        <strain evidence="15">Dzin_1.0</strain>
    </source>
</reference>
<dbReference type="InterPro" id="IPR013534">
    <property type="entry name" value="Starch_synth_cat_dom"/>
</dbReference>
<dbReference type="GO" id="GO:0004373">
    <property type="term" value="F:alpha-1,4-glucan glucosyltransferase (UDP-glucose donor) activity"/>
    <property type="evidence" value="ECO:0007669"/>
    <property type="project" value="InterPro"/>
</dbReference>
<evidence type="ECO:0000313" key="15">
    <source>
        <dbReference type="EMBL" id="KAJ0987424.1"/>
    </source>
</evidence>
<dbReference type="AlphaFoldDB" id="A0A9D5HSS6"/>
<dbReference type="HAMAP" id="MF_00484">
    <property type="entry name" value="Glycogen_synth"/>
    <property type="match status" value="1"/>
</dbReference>
<dbReference type="Proteomes" id="UP001085076">
    <property type="component" value="Miscellaneous, Linkage group lg01"/>
</dbReference>
<feature type="region of interest" description="Disordered" evidence="12">
    <location>
        <begin position="146"/>
        <end position="181"/>
    </location>
</feature>
<keyword evidence="8 11" id="KW-0750">Starch biosynthesis</keyword>